<evidence type="ECO:0000259" key="4">
    <source>
        <dbReference type="SMART" id="SM00470"/>
    </source>
</evidence>
<comment type="similarity">
    <text evidence="1">Belongs to the ParB family.</text>
</comment>
<dbReference type="FunFam" id="1.10.10.2830:FF:000001">
    <property type="entry name" value="Chromosome partitioning protein ParB"/>
    <property type="match status" value="1"/>
</dbReference>
<dbReference type="Gene3D" id="3.90.1530.30">
    <property type="match status" value="1"/>
</dbReference>
<proteinExistence type="inferred from homology"/>
<dbReference type="SMART" id="SM00470">
    <property type="entry name" value="ParB"/>
    <property type="match status" value="1"/>
</dbReference>
<dbReference type="Pfam" id="PF17762">
    <property type="entry name" value="HTH_ParB"/>
    <property type="match status" value="1"/>
</dbReference>
<evidence type="ECO:0000313" key="6">
    <source>
        <dbReference type="Proteomes" id="UP000587760"/>
    </source>
</evidence>
<dbReference type="InterPro" id="IPR041468">
    <property type="entry name" value="HTH_ParB/Spo0J"/>
</dbReference>
<keyword evidence="3" id="KW-0238">DNA-binding</keyword>
<evidence type="ECO:0000256" key="2">
    <source>
        <dbReference type="ARBA" id="ARBA00022829"/>
    </source>
</evidence>
<reference evidence="5 6" key="1">
    <citation type="submission" date="2020-08" db="EMBL/GenBank/DDBJ databases">
        <title>Genomic Encyclopedia of Type Strains, Phase IV (KMG-IV): sequencing the most valuable type-strain genomes for metagenomic binning, comparative biology and taxonomic classification.</title>
        <authorList>
            <person name="Goeker M."/>
        </authorList>
    </citation>
    <scope>NUCLEOTIDE SEQUENCE [LARGE SCALE GENOMIC DNA]</scope>
    <source>
        <strain evidence="5 6">DSM 2461</strain>
    </source>
</reference>
<name>A0A841RE33_9SPIO</name>
<dbReference type="EMBL" id="JACHGJ010000011">
    <property type="protein sequence ID" value="MBB6482325.1"/>
    <property type="molecule type" value="Genomic_DNA"/>
</dbReference>
<dbReference type="NCBIfam" id="TIGR00180">
    <property type="entry name" value="parB_part"/>
    <property type="match status" value="1"/>
</dbReference>
<dbReference type="CDD" id="cd16393">
    <property type="entry name" value="SPO0J_N"/>
    <property type="match status" value="1"/>
</dbReference>
<sequence>MSKNKALGKGLDALLELNSEMIDINNYAEMDRVVVDDTDKIIFVSLDRIEANPNQPRKTFDEDSLVELAESIKQKGVIQPVLAEKNSEKEGYYIIVAGERRYRASRLAGIEQIPLIVRSFSEEDKLEIALIENIQRENLTPIEEARAYRHIMETLNLNQQDLADRVGKNRSTVANSLRLLKLPEDMQDSLNEGKLTSGHARSILSTVNPADQRILFNRIVDKGLTVREAETMAGDLNKGSRPTSKKEGIPKKKIPEIMHVEQKFIDVFGTKVQIKGNINKGKIEITYYSSDDLDRIFEIISND</sequence>
<dbReference type="Pfam" id="PF23552">
    <property type="entry name" value="ParB_C"/>
    <property type="match status" value="1"/>
</dbReference>
<dbReference type="FunFam" id="3.90.1530.30:FF:000001">
    <property type="entry name" value="Chromosome partitioning protein ParB"/>
    <property type="match status" value="1"/>
</dbReference>
<dbReference type="RefSeq" id="WP_184748562.1">
    <property type="nucleotide sequence ID" value="NZ_JACHGJ010000011.1"/>
</dbReference>
<evidence type="ECO:0000256" key="1">
    <source>
        <dbReference type="ARBA" id="ARBA00006295"/>
    </source>
</evidence>
<dbReference type="InterPro" id="IPR057240">
    <property type="entry name" value="ParB_dimer_C"/>
</dbReference>
<dbReference type="GO" id="GO:0003677">
    <property type="term" value="F:DNA binding"/>
    <property type="evidence" value="ECO:0007669"/>
    <property type="project" value="UniProtKB-KW"/>
</dbReference>
<dbReference type="GO" id="GO:0005694">
    <property type="term" value="C:chromosome"/>
    <property type="evidence" value="ECO:0007669"/>
    <property type="project" value="TreeGrafter"/>
</dbReference>
<dbReference type="Proteomes" id="UP000587760">
    <property type="component" value="Unassembled WGS sequence"/>
</dbReference>
<dbReference type="SUPFAM" id="SSF109709">
    <property type="entry name" value="KorB DNA-binding domain-like"/>
    <property type="match status" value="1"/>
</dbReference>
<dbReference type="InterPro" id="IPR004437">
    <property type="entry name" value="ParB/RepB/Spo0J"/>
</dbReference>
<dbReference type="Pfam" id="PF02195">
    <property type="entry name" value="ParB_N"/>
    <property type="match status" value="1"/>
</dbReference>
<keyword evidence="2" id="KW-0159">Chromosome partition</keyword>
<protein>
    <submittedName>
        <fullName evidence="5">ParB family chromosome partitioning protein</fullName>
    </submittedName>
</protein>
<dbReference type="InterPro" id="IPR003115">
    <property type="entry name" value="ParB_N"/>
</dbReference>
<dbReference type="PANTHER" id="PTHR33375">
    <property type="entry name" value="CHROMOSOME-PARTITIONING PROTEIN PARB-RELATED"/>
    <property type="match status" value="1"/>
</dbReference>
<dbReference type="SUPFAM" id="SSF110849">
    <property type="entry name" value="ParB/Sulfiredoxin"/>
    <property type="match status" value="1"/>
</dbReference>
<dbReference type="PANTHER" id="PTHR33375:SF1">
    <property type="entry name" value="CHROMOSOME-PARTITIONING PROTEIN PARB-RELATED"/>
    <property type="match status" value="1"/>
</dbReference>
<dbReference type="GO" id="GO:0007059">
    <property type="term" value="P:chromosome segregation"/>
    <property type="evidence" value="ECO:0007669"/>
    <property type="project" value="UniProtKB-KW"/>
</dbReference>
<evidence type="ECO:0000313" key="5">
    <source>
        <dbReference type="EMBL" id="MBB6482325.1"/>
    </source>
</evidence>
<dbReference type="InterPro" id="IPR036086">
    <property type="entry name" value="ParB/Sulfiredoxin_sf"/>
</dbReference>
<keyword evidence="6" id="KW-1185">Reference proteome</keyword>
<feature type="domain" description="ParB-like N-terminal" evidence="4">
    <location>
        <begin position="42"/>
        <end position="134"/>
    </location>
</feature>
<comment type="caution">
    <text evidence="5">The sequence shown here is derived from an EMBL/GenBank/DDBJ whole genome shotgun (WGS) entry which is preliminary data.</text>
</comment>
<accession>A0A841RE33</accession>
<evidence type="ECO:0000256" key="3">
    <source>
        <dbReference type="ARBA" id="ARBA00023125"/>
    </source>
</evidence>
<dbReference type="InterPro" id="IPR050336">
    <property type="entry name" value="Chromosome_partition/occlusion"/>
</dbReference>
<dbReference type="Gene3D" id="1.10.10.2830">
    <property type="match status" value="1"/>
</dbReference>
<dbReference type="GO" id="GO:0045881">
    <property type="term" value="P:positive regulation of sporulation resulting in formation of a cellular spore"/>
    <property type="evidence" value="ECO:0007669"/>
    <property type="project" value="TreeGrafter"/>
</dbReference>
<gene>
    <name evidence="5" type="ORF">HNR50_004018</name>
</gene>
<dbReference type="AlphaFoldDB" id="A0A841RE33"/>
<organism evidence="5 6">
    <name type="scientific">Spirochaeta isovalerica</name>
    <dbReference type="NCBI Taxonomy" id="150"/>
    <lineage>
        <taxon>Bacteria</taxon>
        <taxon>Pseudomonadati</taxon>
        <taxon>Spirochaetota</taxon>
        <taxon>Spirochaetia</taxon>
        <taxon>Spirochaetales</taxon>
        <taxon>Spirochaetaceae</taxon>
        <taxon>Spirochaeta</taxon>
    </lineage>
</organism>